<feature type="region of interest" description="Disordered" evidence="1">
    <location>
        <begin position="1"/>
        <end position="128"/>
    </location>
</feature>
<dbReference type="Pfam" id="PF07814">
    <property type="entry name" value="WAPL"/>
    <property type="match status" value="1"/>
</dbReference>
<dbReference type="InterPro" id="IPR022771">
    <property type="entry name" value="WAPL_C"/>
</dbReference>
<dbReference type="Proteomes" id="UP000316270">
    <property type="component" value="Chromosome 4"/>
</dbReference>
<dbReference type="OrthoDB" id="78088at2759"/>
<feature type="region of interest" description="Disordered" evidence="1">
    <location>
        <begin position="172"/>
        <end position="192"/>
    </location>
</feature>
<feature type="compositionally biased region" description="Acidic residues" evidence="1">
    <location>
        <begin position="549"/>
        <end position="561"/>
    </location>
</feature>
<feature type="compositionally biased region" description="Basic and acidic residues" evidence="1">
    <location>
        <begin position="223"/>
        <end position="239"/>
    </location>
</feature>
<feature type="compositionally biased region" description="Low complexity" evidence="1">
    <location>
        <begin position="461"/>
        <end position="473"/>
    </location>
</feature>
<feature type="compositionally biased region" description="Polar residues" evidence="1">
    <location>
        <begin position="477"/>
        <end position="493"/>
    </location>
</feature>
<protein>
    <recommendedName>
        <fullName evidence="2">Wings apart-like protein C-terminal domain-containing protein</fullName>
    </recommendedName>
</protein>
<evidence type="ECO:0000313" key="4">
    <source>
        <dbReference type="Proteomes" id="UP000316270"/>
    </source>
</evidence>
<feature type="compositionally biased region" description="Polar residues" evidence="1">
    <location>
        <begin position="400"/>
        <end position="415"/>
    </location>
</feature>
<gene>
    <name evidence="3" type="ORF">FKW77_010326</name>
</gene>
<keyword evidence="4" id="KW-1185">Reference proteome</keyword>
<dbReference type="Gene3D" id="1.25.10.10">
    <property type="entry name" value="Leucine-rich Repeat Variant"/>
    <property type="match status" value="1"/>
</dbReference>
<evidence type="ECO:0000313" key="3">
    <source>
        <dbReference type="EMBL" id="QDS70531.1"/>
    </source>
</evidence>
<feature type="compositionally biased region" description="Basic and acidic residues" evidence="1">
    <location>
        <begin position="249"/>
        <end position="261"/>
    </location>
</feature>
<sequence>MSVFELPAKQRKITTYGRKTSRPDAYTILKDDVSPERPRQTAATPWKKRTTSISGELPQRPPDLSKPSRPPPKRKQDTAWGVPSEDDEPLRTLTLTPKHPAKTVASKPLSFHLPRANRAPQHDHGINEVAITVDNEKKRKRETVTRATSEAPQDLCKEVDVYEAAVEADRMARRARSVEPSPPVKSRALPLAKKMKAVEDDFDFPSDEERLLTSRTMKAVSSRLKEDEACDTLMDKQQDRTSQSRSKRIREVSRPAKERTRAPSFVAKDGTEFGSRKEVEQSWVAKASKQAARKSKAMDIFDVPSDEESLVPKKSRSSKARSDSQPPKKRTRSPATHLTESISGRSRETKSPGPARAPGKKRTAKVLATNQPIQFSMQQSESLNAMTDRPKTLPGVGWQPNLSTHNSPRRLQQGSSAPAALFNMIREHPQSPPTDSSENVTRAVTPELDSDDEMEIDTTVTPPVAAPASPSTVRAEASSQTPKQNSLWGQLLNTGLHGSPSDLPFSKLNLKSTRKPPPIPRSSSDIPQTTFSRRSRLIDSLKASAPIVEIEDKDDDGEGDTSMESSPEPMTVKVETARPAPSVRTSSAKVTYAQQHTFLKEKNEEEEMYDMLAEELSQQTGGHSSQNQNNILEESDPEDSQEAAPRGVHDLRAAGAKKRLYDELDHLVEDVQGKAVKTVAARRSALMEVAEKIMDPEAARILLDSGMDLRLIKGMEDITDITFAFLAATIIALLANAGATLNTLDRIHGSKVFGRIVTLLQFKQDISKIVKERRSNMSRVAQSSIIDFRETILKSSLFTGIPPSTLSPRLMAIRCLDFLVRKIREQDSHIELLDEQTIENLLRIAQSVLVQDSADVTLLEPIVSILEAHTLSRSASWSLEGVQLFAKILPAIFGSTEPALQHTKFLALRLALNLTNENHAASDIFAIPALTKNLVQFIHQQCALLRTQVDSEVHAINIDNTILALGVMINLSEFSDQVRVSVLHGGDELLTQAVRIFLESKELAEKADSVEEGQINVAFGYHAFMLGNLCQNERVREVVRRQLPGKRLTLLRDEMQGFTNLHRRMDKVRLQGEEGEDLERGHVQRLQALVDTLVALDR</sequence>
<dbReference type="EMBL" id="CP042188">
    <property type="protein sequence ID" value="QDS70531.1"/>
    <property type="molecule type" value="Genomic_DNA"/>
</dbReference>
<feature type="compositionally biased region" description="Basic and acidic residues" evidence="1">
    <location>
        <begin position="269"/>
        <end position="280"/>
    </location>
</feature>
<feature type="region of interest" description="Disordered" evidence="1">
    <location>
        <begin position="219"/>
        <end position="415"/>
    </location>
</feature>
<proteinExistence type="predicted"/>
<accession>A0A517L4I9</accession>
<evidence type="ECO:0000259" key="2">
    <source>
        <dbReference type="Pfam" id="PF07814"/>
    </source>
</evidence>
<dbReference type="InterPro" id="IPR011989">
    <property type="entry name" value="ARM-like"/>
</dbReference>
<feature type="region of interest" description="Disordered" evidence="1">
    <location>
        <begin position="461"/>
        <end position="532"/>
    </location>
</feature>
<feature type="compositionally biased region" description="Polar residues" evidence="1">
    <location>
        <begin position="617"/>
        <end position="632"/>
    </location>
</feature>
<evidence type="ECO:0000256" key="1">
    <source>
        <dbReference type="SAM" id="MobiDB-lite"/>
    </source>
</evidence>
<reference evidence="3 4" key="1">
    <citation type="submission" date="2019-07" db="EMBL/GenBank/DDBJ databases">
        <title>Finished genome of Venturia effusa.</title>
        <authorList>
            <person name="Young C.A."/>
            <person name="Cox M.P."/>
            <person name="Ganley A.R.D."/>
            <person name="David W.J."/>
        </authorList>
    </citation>
    <scope>NUCLEOTIDE SEQUENCE [LARGE SCALE GENOMIC DNA]</scope>
    <source>
        <strain evidence="4">albino</strain>
    </source>
</reference>
<feature type="region of interest" description="Disordered" evidence="1">
    <location>
        <begin position="549"/>
        <end position="589"/>
    </location>
</feature>
<feature type="compositionally biased region" description="Polar residues" evidence="1">
    <location>
        <begin position="333"/>
        <end position="344"/>
    </location>
</feature>
<feature type="compositionally biased region" description="Basic and acidic residues" evidence="1">
    <location>
        <begin position="29"/>
        <end position="39"/>
    </location>
</feature>
<dbReference type="AlphaFoldDB" id="A0A517L4I9"/>
<feature type="region of interest" description="Disordered" evidence="1">
    <location>
        <begin position="616"/>
        <end position="646"/>
    </location>
</feature>
<feature type="compositionally biased region" description="Polar residues" evidence="1">
    <location>
        <begin position="368"/>
        <end position="385"/>
    </location>
</feature>
<organism evidence="3 4">
    <name type="scientific">Venturia effusa</name>
    <dbReference type="NCBI Taxonomy" id="50376"/>
    <lineage>
        <taxon>Eukaryota</taxon>
        <taxon>Fungi</taxon>
        <taxon>Dikarya</taxon>
        <taxon>Ascomycota</taxon>
        <taxon>Pezizomycotina</taxon>
        <taxon>Dothideomycetes</taxon>
        <taxon>Pleosporomycetidae</taxon>
        <taxon>Venturiales</taxon>
        <taxon>Venturiaceae</taxon>
        <taxon>Venturia</taxon>
    </lineage>
</organism>
<name>A0A517L4I9_9PEZI</name>
<feature type="domain" description="Wings apart-like protein C-terminal" evidence="2">
    <location>
        <begin position="646"/>
        <end position="977"/>
    </location>
</feature>
<dbReference type="STRING" id="50376.A0A517L4I9"/>